<comment type="similarity">
    <text evidence="6">Belongs to the aldolase class II family. MtnB subfamily.</text>
</comment>
<feature type="binding site" evidence="6">
    <location>
        <position position="109"/>
    </location>
    <ligand>
        <name>Zn(2+)</name>
        <dbReference type="ChEBI" id="CHEBI:29105"/>
    </ligand>
</feature>
<dbReference type="PANTHER" id="PTHR22789">
    <property type="entry name" value="FUCULOSE PHOSPHATE ALDOLASE"/>
    <property type="match status" value="1"/>
</dbReference>
<sequence>MTLNSRLEEHNVMSDPAWEQAQVDIVRAGQRMDQRGWVPATAGNISRRLPDGRIAITRSGGHKGFLSVDDVIEITPEGRPVQQGQKASAETLLHTQLYAHDPSIGAVLHGHSVAATVLSRDEVHDAITLEGYEVLKVFEGQTTHETSLALPLFANDQDIARLATVVEPHLSKMPMGYLIRGHGVYVWGPDMPTALARLEGLEFLLACHLAHLQKG</sequence>
<comment type="catalytic activity">
    <reaction evidence="6">
        <text>5-(methylsulfanyl)-D-ribulose 1-phosphate = 5-methylsulfanyl-2,3-dioxopentyl phosphate + H2O</text>
        <dbReference type="Rhea" id="RHEA:15549"/>
        <dbReference type="ChEBI" id="CHEBI:15377"/>
        <dbReference type="ChEBI" id="CHEBI:58548"/>
        <dbReference type="ChEBI" id="CHEBI:58828"/>
        <dbReference type="EC" id="4.2.1.109"/>
    </reaction>
</comment>
<feature type="binding site" evidence="6">
    <location>
        <position position="111"/>
    </location>
    <ligand>
        <name>Zn(2+)</name>
        <dbReference type="ChEBI" id="CHEBI:29105"/>
    </ligand>
</feature>
<proteinExistence type="inferred from homology"/>
<gene>
    <name evidence="6" type="primary">mtnB</name>
    <name evidence="8" type="ORF">AA106556_0407</name>
</gene>
<evidence type="ECO:0000256" key="5">
    <source>
        <dbReference type="ARBA" id="ARBA00023239"/>
    </source>
</evidence>
<dbReference type="NCBIfam" id="TIGR03328">
    <property type="entry name" value="salvage_mtnB"/>
    <property type="match status" value="1"/>
</dbReference>
<dbReference type="InterPro" id="IPR050197">
    <property type="entry name" value="Aldolase_class_II_sugar_metab"/>
</dbReference>
<comment type="caution">
    <text evidence="8">The sequence shown here is derived from an EMBL/GenBank/DDBJ whole genome shotgun (WGS) entry which is preliminary data.</text>
</comment>
<reference evidence="8" key="1">
    <citation type="submission" date="2013-04" db="EMBL/GenBank/DDBJ databases">
        <title>The genome sequencing project of 58 acetic acid bacteria.</title>
        <authorList>
            <person name="Okamoto-Kainuma A."/>
            <person name="Ishikawa M."/>
            <person name="Umino S."/>
            <person name="Koizumi Y."/>
            <person name="Shiwa Y."/>
            <person name="Yoshikawa H."/>
            <person name="Matsutani M."/>
            <person name="Matsushita K."/>
        </authorList>
    </citation>
    <scope>NUCLEOTIDE SEQUENCE</scope>
    <source>
        <strain evidence="8">NBRC 106556</strain>
    </source>
</reference>
<dbReference type="EC" id="4.2.1.109" evidence="6"/>
<keyword evidence="2 6" id="KW-0479">Metal-binding</keyword>
<feature type="domain" description="Class II aldolase/adducin N-terminal" evidence="7">
    <location>
        <begin position="23"/>
        <end position="209"/>
    </location>
</feature>
<comment type="pathway">
    <text evidence="6">Amino-acid biosynthesis; L-methionine biosynthesis via salvage pathway; L-methionine from S-methyl-5-thio-alpha-D-ribose 1-phosphate: step 2/6.</text>
</comment>
<protein>
    <recommendedName>
        <fullName evidence="6">Methylthioribulose-1-phosphate dehydratase</fullName>
        <shortName evidence="6">MTRu-1-P dehydratase</shortName>
        <ecNumber evidence="6">4.2.1.109</ecNumber>
    </recommendedName>
</protein>
<accession>A0ABQ0QGY2</accession>
<keyword evidence="4 6" id="KW-0486">Methionine biosynthesis</keyword>
<dbReference type="Pfam" id="PF00596">
    <property type="entry name" value="Aldolase_II"/>
    <property type="match status" value="1"/>
</dbReference>
<keyword evidence="3 6" id="KW-0862">Zinc</keyword>
<dbReference type="PANTHER" id="PTHR22789:SF0">
    <property type="entry name" value="3-OXO-TETRONATE 4-PHOSPHATE DECARBOXYLASE-RELATED"/>
    <property type="match status" value="1"/>
</dbReference>
<dbReference type="HAMAP" id="MF_01677">
    <property type="entry name" value="Salvage_MtnB"/>
    <property type="match status" value="1"/>
</dbReference>
<dbReference type="Proteomes" id="UP001062443">
    <property type="component" value="Unassembled WGS sequence"/>
</dbReference>
<evidence type="ECO:0000256" key="6">
    <source>
        <dbReference type="HAMAP-Rule" id="MF_01677"/>
    </source>
</evidence>
<comment type="cofactor">
    <cofactor evidence="6">
        <name>Zn(2+)</name>
        <dbReference type="ChEBI" id="CHEBI:29105"/>
    </cofactor>
    <text evidence="6">Binds 1 zinc ion per subunit.</text>
</comment>
<name>A0ABQ0QGY2_9PROT</name>
<evidence type="ECO:0000256" key="2">
    <source>
        <dbReference type="ARBA" id="ARBA00022723"/>
    </source>
</evidence>
<dbReference type="InterPro" id="IPR036409">
    <property type="entry name" value="Aldolase_II/adducin_N_sf"/>
</dbReference>
<dbReference type="EMBL" id="BAQB01000003">
    <property type="protein sequence ID" value="GBR44374.1"/>
    <property type="molecule type" value="Genomic_DNA"/>
</dbReference>
<keyword evidence="5 6" id="KW-0456">Lyase</keyword>
<dbReference type="NCBIfam" id="NF006672">
    <property type="entry name" value="PRK09220.1"/>
    <property type="match status" value="1"/>
</dbReference>
<comment type="function">
    <text evidence="6">Catalyzes the dehydration of methylthioribulose-1-phosphate (MTRu-1-P) into 2,3-diketo-5-methylthiopentyl-1-phosphate (DK-MTP-1-P).</text>
</comment>
<evidence type="ECO:0000256" key="4">
    <source>
        <dbReference type="ARBA" id="ARBA00023167"/>
    </source>
</evidence>
<evidence type="ECO:0000313" key="8">
    <source>
        <dbReference type="EMBL" id="GBR44374.1"/>
    </source>
</evidence>
<keyword evidence="1 6" id="KW-0028">Amino-acid biosynthesis</keyword>
<dbReference type="SMART" id="SM01007">
    <property type="entry name" value="Aldolase_II"/>
    <property type="match status" value="1"/>
</dbReference>
<dbReference type="InterPro" id="IPR017714">
    <property type="entry name" value="MethylthioRu-1-P_deHdtase_MtnB"/>
</dbReference>
<dbReference type="SUPFAM" id="SSF53639">
    <property type="entry name" value="AraD/HMP-PK domain-like"/>
    <property type="match status" value="1"/>
</dbReference>
<dbReference type="Gene3D" id="3.40.225.10">
    <property type="entry name" value="Class II aldolase/adducin N-terminal domain"/>
    <property type="match status" value="1"/>
</dbReference>
<evidence type="ECO:0000259" key="7">
    <source>
        <dbReference type="SMART" id="SM01007"/>
    </source>
</evidence>
<evidence type="ECO:0000313" key="9">
    <source>
        <dbReference type="Proteomes" id="UP001062443"/>
    </source>
</evidence>
<evidence type="ECO:0000256" key="3">
    <source>
        <dbReference type="ARBA" id="ARBA00022833"/>
    </source>
</evidence>
<evidence type="ECO:0000256" key="1">
    <source>
        <dbReference type="ARBA" id="ARBA00022605"/>
    </source>
</evidence>
<keyword evidence="9" id="KW-1185">Reference proteome</keyword>
<dbReference type="InterPro" id="IPR001303">
    <property type="entry name" value="Aldolase_II/adducin_N"/>
</dbReference>
<organism evidence="8 9">
    <name type="scientific">Neokomagataea tanensis NBRC 106556</name>
    <dbReference type="NCBI Taxonomy" id="1223519"/>
    <lineage>
        <taxon>Bacteria</taxon>
        <taxon>Pseudomonadati</taxon>
        <taxon>Pseudomonadota</taxon>
        <taxon>Alphaproteobacteria</taxon>
        <taxon>Acetobacterales</taxon>
        <taxon>Acetobacteraceae</taxon>
        <taxon>Neokomagataea</taxon>
    </lineage>
</organism>